<dbReference type="AlphaFoldDB" id="W0RS85"/>
<dbReference type="InterPro" id="IPR031778">
    <property type="entry name" value="Sortilin_N"/>
</dbReference>
<evidence type="ECO:0000256" key="3">
    <source>
        <dbReference type="SAM" id="SignalP"/>
    </source>
</evidence>
<dbReference type="PANTHER" id="PTHR43739:SF5">
    <property type="entry name" value="EXO-ALPHA-SIALIDASE"/>
    <property type="match status" value="1"/>
</dbReference>
<dbReference type="eggNOG" id="COG4447">
    <property type="taxonomic scope" value="Bacteria"/>
</dbReference>
<proteinExistence type="predicted"/>
<feature type="signal peptide" evidence="3">
    <location>
        <begin position="1"/>
        <end position="19"/>
    </location>
</feature>
<evidence type="ECO:0000256" key="2">
    <source>
        <dbReference type="SAM" id="MobiDB-lite"/>
    </source>
</evidence>
<gene>
    <name evidence="5" type="ORF">J421_6304</name>
</gene>
<keyword evidence="6" id="KW-1185">Reference proteome</keyword>
<keyword evidence="5" id="KW-0614">Plasmid</keyword>
<name>W0RS85_9BACT</name>
<dbReference type="PANTHER" id="PTHR43739">
    <property type="entry name" value="XYLOGLUCANASE (EUROFUNG)"/>
    <property type="match status" value="1"/>
</dbReference>
<feature type="region of interest" description="Disordered" evidence="2">
    <location>
        <begin position="921"/>
        <end position="950"/>
    </location>
</feature>
<feature type="compositionally biased region" description="Gly residues" evidence="2">
    <location>
        <begin position="63"/>
        <end position="86"/>
    </location>
</feature>
<dbReference type="InterPro" id="IPR036278">
    <property type="entry name" value="Sialidase_sf"/>
</dbReference>
<evidence type="ECO:0000259" key="4">
    <source>
        <dbReference type="Pfam" id="PF15902"/>
    </source>
</evidence>
<feature type="domain" description="Sortilin N-terminal" evidence="4">
    <location>
        <begin position="179"/>
        <end position="303"/>
    </location>
</feature>
<evidence type="ECO:0000256" key="1">
    <source>
        <dbReference type="ARBA" id="ARBA00022737"/>
    </source>
</evidence>
<feature type="chain" id="PRO_5004794533" description="Sortilin N-terminal domain-containing protein" evidence="3">
    <location>
        <begin position="20"/>
        <end position="1148"/>
    </location>
</feature>
<keyword evidence="3" id="KW-0732">Signal</keyword>
<geneLocation type="plasmid" evidence="5 6">
    <name>2</name>
</geneLocation>
<organism evidence="5 6">
    <name type="scientific">Gemmatirosa kalamazoonensis</name>
    <dbReference type="NCBI Taxonomy" id="861299"/>
    <lineage>
        <taxon>Bacteria</taxon>
        <taxon>Pseudomonadati</taxon>
        <taxon>Gemmatimonadota</taxon>
        <taxon>Gemmatimonadia</taxon>
        <taxon>Gemmatimonadales</taxon>
        <taxon>Gemmatimonadaceae</taxon>
        <taxon>Gemmatirosa</taxon>
    </lineage>
</organism>
<dbReference type="RefSeq" id="WP_025415129.1">
    <property type="nucleotide sequence ID" value="NZ_CP007130.1"/>
</dbReference>
<dbReference type="CDD" id="cd15482">
    <property type="entry name" value="Sialidase_non-viral"/>
    <property type="match status" value="1"/>
</dbReference>
<dbReference type="Proteomes" id="UP000019151">
    <property type="component" value="Plasmid 2"/>
</dbReference>
<reference evidence="5 6" key="1">
    <citation type="journal article" date="2014" name="Genome Announc.">
        <title>Genome Sequence and Methylome of Soil Bacterium Gemmatirosa kalamazoonensis KBS708T, a Member of the Rarely Cultivated Gemmatimonadetes Phylum.</title>
        <authorList>
            <person name="Debruyn J.M."/>
            <person name="Radosevich M."/>
            <person name="Wommack K.E."/>
            <person name="Polson S.W."/>
            <person name="Hauser L.J."/>
            <person name="Fawaz M.N."/>
            <person name="Korlach J."/>
            <person name="Tsai Y.C."/>
        </authorList>
    </citation>
    <scope>NUCLEOTIDE SEQUENCE [LARGE SCALE GENOMIC DNA]</scope>
    <source>
        <strain evidence="5 6">KBS708</strain>
        <plasmid evidence="6">Plasmid 2</plasmid>
    </source>
</reference>
<protein>
    <recommendedName>
        <fullName evidence="4">Sortilin N-terminal domain-containing protein</fullName>
    </recommendedName>
</protein>
<dbReference type="Pfam" id="PF15902">
    <property type="entry name" value="Sortilin-Vps10"/>
    <property type="match status" value="1"/>
</dbReference>
<dbReference type="PATRIC" id="fig|861299.3.peg.6374"/>
<dbReference type="SUPFAM" id="SSF50939">
    <property type="entry name" value="Sialidases"/>
    <property type="match status" value="2"/>
</dbReference>
<dbReference type="OrthoDB" id="9764804at2"/>
<sequence>MLRRIALLAVLLGTPLAAQQPPARQPAPAPRRGAPQDSGRARTLGSDTTRNRRAANQDTAGTSGAGPGGGAPNDSAGGGERGGGPLAGMRLRAIGPAMISGRISDLAVHPRDRKTWYIGVAAGGVWKTTNAGTTWTPVFDAQSSYSIGTVVIDPKNPNVVWVGTGENNAQRAVNYGDGVYKSVDAGRTWTNVGLRESEHVGKIVIDPRNSDVVYVAAQGPLSVKGGDRGLYKTTDGGRTWKQVLPGGTWAGVSDVVLDPRNPDVLLATTWQRVRRTYGYIAGGPESGVWRSTDGGATWKRSQAGLPNDELGRVGLAVSPVNPDVVYAILEAANDRGGFYRSRDGGVTWERMSDYNTTGLYYGEIFPDPVDVDRVYAVDVRNMVTEDGGRTFRPVGERDKHVDNHVIWIDPADVDHLLIGCDGGLYESFDRGQTYKYFANLPLGQFYRVDTDTATFYHVYGGTQDNNSVGGLSRTRSSAGVTNAEWFVTAGGDGFVSRVDPQDPSTVYAESQHGNMQRFDLKTGESVNIVPQPEPGEPGLRWYWDSPMIVSPHKHTRLYFAAQRLYRSEDRGDSWTPVSPDLSRGIDRDKLRLMDRVWSIDAVARNTSSSFFGAIVAVAESPLKEGQLWIGTDDGTIQVSDDGGAHWSKTERFPGVPDTTQVARITPSRHDARTAYAAFDNHMSGDYKPYVLKTTDLGRTWTPIAGNLPQRGTVYVVIDDPKDANILYAGTEFGLFFTRDGGATWTRLRGGLPTIQVRDLAIQERDDDLVVATFGRSFYVLDDLAPLRALTREVAAREGALLPIRRAPLYVQSNTFAGGTNGTQGSGFFAAPNPPFGAVIPYYLRTEIRTRRAQRQAAERALARRGADVFPPSWDSLRVEDREEAPAIVLTVTDAAGKVVRRLTGPAQAGVQRVVWDLRWAGPTAPNAGAQRGGGGGEEGDEGGPRGGGAGPLVVPGAYRVAIAKRVDGVETPLGTPQTVEVYMLDKDATPRAAAVLAFQQRVTDLQRAVAGASAYAGELSTRVQALERAVRETPGADAKVAGDVRALSSQLRDLREAFTGDPTIARRQEPTPPSLLGRVGIMAQGTRSLGAPTATQRRQYDIVAADFAKVLGQLRSLATTDLARVETAAEAAGVPWTPGRMPEWRANP</sequence>
<dbReference type="GO" id="GO:0010411">
    <property type="term" value="P:xyloglucan metabolic process"/>
    <property type="evidence" value="ECO:0007669"/>
    <property type="project" value="TreeGrafter"/>
</dbReference>
<feature type="region of interest" description="Disordered" evidence="2">
    <location>
        <begin position="18"/>
        <end position="88"/>
    </location>
</feature>
<dbReference type="KEGG" id="gba:J421_6304"/>
<keyword evidence="1" id="KW-0677">Repeat</keyword>
<dbReference type="Gene3D" id="2.60.40.4070">
    <property type="match status" value="1"/>
</dbReference>
<accession>W0RS85</accession>
<dbReference type="InParanoid" id="W0RS85"/>
<dbReference type="InterPro" id="IPR015943">
    <property type="entry name" value="WD40/YVTN_repeat-like_dom_sf"/>
</dbReference>
<evidence type="ECO:0000313" key="5">
    <source>
        <dbReference type="EMBL" id="AHG93839.1"/>
    </source>
</evidence>
<dbReference type="InterPro" id="IPR052025">
    <property type="entry name" value="Xyloglucanase_GH74"/>
</dbReference>
<dbReference type="Gene3D" id="2.130.10.10">
    <property type="entry name" value="YVTN repeat-like/Quinoprotein amine dehydrogenase"/>
    <property type="match status" value="5"/>
</dbReference>
<evidence type="ECO:0000313" key="6">
    <source>
        <dbReference type="Proteomes" id="UP000019151"/>
    </source>
</evidence>
<dbReference type="EMBL" id="CP007130">
    <property type="protein sequence ID" value="AHG93839.1"/>
    <property type="molecule type" value="Genomic_DNA"/>
</dbReference>
<dbReference type="HOGENOM" id="CLU_004847_0_0_0"/>